<organism evidence="1 2">
    <name type="scientific">Dallia pectoralis</name>
    <name type="common">Alaska blackfish</name>
    <dbReference type="NCBI Taxonomy" id="75939"/>
    <lineage>
        <taxon>Eukaryota</taxon>
        <taxon>Metazoa</taxon>
        <taxon>Chordata</taxon>
        <taxon>Craniata</taxon>
        <taxon>Vertebrata</taxon>
        <taxon>Euteleostomi</taxon>
        <taxon>Actinopterygii</taxon>
        <taxon>Neopterygii</taxon>
        <taxon>Teleostei</taxon>
        <taxon>Protacanthopterygii</taxon>
        <taxon>Esociformes</taxon>
        <taxon>Umbridae</taxon>
        <taxon>Dallia</taxon>
    </lineage>
</organism>
<comment type="caution">
    <text evidence="1">The sequence shown here is derived from an EMBL/GenBank/DDBJ whole genome shotgun (WGS) entry which is preliminary data.</text>
</comment>
<evidence type="ECO:0000313" key="1">
    <source>
        <dbReference type="EMBL" id="KAJ7986011.1"/>
    </source>
</evidence>
<gene>
    <name evidence="1" type="ORF">DPEC_G00346400</name>
</gene>
<dbReference type="Proteomes" id="UP001157502">
    <property type="component" value="Chromosome 35"/>
</dbReference>
<evidence type="ECO:0000313" key="2">
    <source>
        <dbReference type="Proteomes" id="UP001157502"/>
    </source>
</evidence>
<sequence>MGPLRDITASVETVRPGGRGGSGGAGPMISEENAAVSVSERGYPLQPLLGPLFLSAAWDSCVSAAVKPSTSPCRHSNPCKAPCPGGTSDPRLPPSSSGLFSSPACISRISNLSSDSLGVSYHSAPTLVSLYQDVQAGIKYAAFVHSESV</sequence>
<reference evidence="1" key="1">
    <citation type="submission" date="2021-05" db="EMBL/GenBank/DDBJ databases">
        <authorList>
            <person name="Pan Q."/>
            <person name="Jouanno E."/>
            <person name="Zahm M."/>
            <person name="Klopp C."/>
            <person name="Cabau C."/>
            <person name="Louis A."/>
            <person name="Berthelot C."/>
            <person name="Parey E."/>
            <person name="Roest Crollius H."/>
            <person name="Montfort J."/>
            <person name="Robinson-Rechavi M."/>
            <person name="Bouchez O."/>
            <person name="Lampietro C."/>
            <person name="Lopez Roques C."/>
            <person name="Donnadieu C."/>
            <person name="Postlethwait J."/>
            <person name="Bobe J."/>
            <person name="Dillon D."/>
            <person name="Chandos A."/>
            <person name="von Hippel F."/>
            <person name="Guiguen Y."/>
        </authorList>
    </citation>
    <scope>NUCLEOTIDE SEQUENCE</scope>
    <source>
        <strain evidence="1">YG-Jan2019</strain>
    </source>
</reference>
<proteinExistence type="predicted"/>
<accession>A0ACC2F3T2</accession>
<name>A0ACC2F3T2_DALPE</name>
<protein>
    <submittedName>
        <fullName evidence="1">Uncharacterized protein</fullName>
    </submittedName>
</protein>
<dbReference type="EMBL" id="CM055762">
    <property type="protein sequence ID" value="KAJ7986011.1"/>
    <property type="molecule type" value="Genomic_DNA"/>
</dbReference>
<keyword evidence="2" id="KW-1185">Reference proteome</keyword>